<evidence type="ECO:0000256" key="1">
    <source>
        <dbReference type="ARBA" id="ARBA00007734"/>
    </source>
</evidence>
<dbReference type="PANTHER" id="PTHR37423:SF2">
    <property type="entry name" value="MEMBRANE-BOUND LYTIC MUREIN TRANSGLYCOSYLASE C"/>
    <property type="match status" value="1"/>
</dbReference>
<reference evidence="6" key="1">
    <citation type="submission" date="2011-01" db="EMBL/GenBank/DDBJ databases">
        <title>Complete sequence of chromosome of Acidobacterium sp. MP5ACTX9.</title>
        <authorList>
            <consortium name="US DOE Joint Genome Institute"/>
            <person name="Lucas S."/>
            <person name="Copeland A."/>
            <person name="Lapidus A."/>
            <person name="Cheng J.-F."/>
            <person name="Goodwin L."/>
            <person name="Pitluck S."/>
            <person name="Teshima H."/>
            <person name="Detter J.C."/>
            <person name="Han C."/>
            <person name="Tapia R."/>
            <person name="Land M."/>
            <person name="Hauser L."/>
            <person name="Kyrpides N."/>
            <person name="Ivanova N."/>
            <person name="Ovchinnikova G."/>
            <person name="Pagani I."/>
            <person name="Rawat S.R."/>
            <person name="Mannisto M."/>
            <person name="Haggblom M.M."/>
            <person name="Woyke T."/>
        </authorList>
    </citation>
    <scope>NUCLEOTIDE SEQUENCE [LARGE SCALE GENOMIC DNA]</scope>
    <source>
        <strain evidence="6">MP5ACTX9</strain>
    </source>
</reference>
<dbReference type="GO" id="GO:0008933">
    <property type="term" value="F:peptidoglycan lytic transglycosylase activity"/>
    <property type="evidence" value="ECO:0007669"/>
    <property type="project" value="InterPro"/>
</dbReference>
<dbReference type="InterPro" id="IPR000189">
    <property type="entry name" value="Transglyc_AS"/>
</dbReference>
<dbReference type="GO" id="GO:0000270">
    <property type="term" value="P:peptidoglycan metabolic process"/>
    <property type="evidence" value="ECO:0007669"/>
    <property type="project" value="InterPro"/>
</dbReference>
<dbReference type="PANTHER" id="PTHR37423">
    <property type="entry name" value="SOLUBLE LYTIC MUREIN TRANSGLYCOSYLASE-RELATED"/>
    <property type="match status" value="1"/>
</dbReference>
<dbReference type="SUPFAM" id="SSF48452">
    <property type="entry name" value="TPR-like"/>
    <property type="match status" value="1"/>
</dbReference>
<dbReference type="HOGENOM" id="CLU_013746_1_1_0"/>
<dbReference type="CDD" id="cd13401">
    <property type="entry name" value="Slt70-like"/>
    <property type="match status" value="1"/>
</dbReference>
<protein>
    <submittedName>
        <fullName evidence="5">Lytic transglycosylase catalytic</fullName>
    </submittedName>
</protein>
<dbReference type="InterPro" id="IPR023346">
    <property type="entry name" value="Lysozyme-like_dom_sf"/>
</dbReference>
<evidence type="ECO:0000313" key="5">
    <source>
        <dbReference type="EMBL" id="ADW69074.1"/>
    </source>
</evidence>
<proteinExistence type="inferred from homology"/>
<feature type="region of interest" description="Disordered" evidence="3">
    <location>
        <begin position="14"/>
        <end position="78"/>
    </location>
</feature>
<dbReference type="SUPFAM" id="SSF53955">
    <property type="entry name" value="Lysozyme-like"/>
    <property type="match status" value="1"/>
</dbReference>
<evidence type="ECO:0000259" key="4">
    <source>
        <dbReference type="Pfam" id="PF01464"/>
    </source>
</evidence>
<accession>E8X1C0</accession>
<dbReference type="InterPro" id="IPR008258">
    <property type="entry name" value="Transglycosylase_SLT_dom_1"/>
</dbReference>
<comment type="similarity">
    <text evidence="1">Belongs to the transglycosylase Slt family.</text>
</comment>
<dbReference type="Gene3D" id="1.25.40.10">
    <property type="entry name" value="Tetratricopeptide repeat domain"/>
    <property type="match status" value="2"/>
</dbReference>
<dbReference type="EMBL" id="CP002480">
    <property type="protein sequence ID" value="ADW69074.1"/>
    <property type="molecule type" value="Genomic_DNA"/>
</dbReference>
<dbReference type="OrthoDB" id="9815002at2"/>
<dbReference type="InterPro" id="IPR011990">
    <property type="entry name" value="TPR-like_helical_dom_sf"/>
</dbReference>
<dbReference type="eggNOG" id="COG0741">
    <property type="taxonomic scope" value="Bacteria"/>
</dbReference>
<sequence>MGLPGCAWASALKKPAKAASHVQKGKAATGKAGKKGAVSARAAKGAKGKAVASGRGEKKLPERKLTKAEKAAEAKRSAAETTQVVKLNSAFVATTQLRPMAQQLASTRSGASYNGVLTYAGGHPGIGAATAYLALGHAYALDHKYADAADAYKRVDAAGDALSDYADYLGAQALIQAQRGSEAYGLLDHFGDRHPDSIFAATAPVLLANAYLDQKNPSGAVSALQAVAGTAEADHVDYKFALAKAYQAQGESGKAAGLYRYIYVATPLSYEAGQARAQMLAMGQGPTAAERKVHADQLFNAKRYGEASIEYASVKNDSSLGQADRDALEIYSAVCDLKLKRLSRRDVDKLPATTDDTAALKLYLYAEISRTEKDRVSHQSIITQMVDKYPNSRWTEEALYSGGNMYLLTHDSTQALYHYGLLVQHFPNSTYAPSAHWRMAWMNYRLRRYPEAARLMDEQVVRYAAGTEASSALYWRGRIYEDEEKDFGQAANYYRALSANYNNFYYGVLARQRLAVIGRQAGETAASPVLSSVRKLNIPDLTDVIPVGDPHYIKAKLLANAALNEYIGPEIAASPGSGEWGALAQAQIYASYGEITRSLQSMKHSGISFFSLPTSQVPMGYWRLMFPQPFWGDLTSDAAKNGLDPYLVASLIRQESEFNAGAVSPAKAYGLMQLLPGTGKDNAKKEGLRGFQTSWLLNPALNLQLGTRNLRGVLDRFGGQPEYALAAYNAGDVPVRSWMASGDYKDIAEYVESIPYTETREYVQAIMRNREMYKTLYGPKS</sequence>
<organism evidence="6">
    <name type="scientific">Granulicella tundricola (strain ATCC BAA-1859 / DSM 23138 / MP5ACTX9)</name>
    <dbReference type="NCBI Taxonomy" id="1198114"/>
    <lineage>
        <taxon>Bacteria</taxon>
        <taxon>Pseudomonadati</taxon>
        <taxon>Acidobacteriota</taxon>
        <taxon>Terriglobia</taxon>
        <taxon>Terriglobales</taxon>
        <taxon>Acidobacteriaceae</taxon>
        <taxon>Granulicella</taxon>
    </lineage>
</organism>
<keyword evidence="6" id="KW-1185">Reference proteome</keyword>
<dbReference type="GO" id="GO:0016020">
    <property type="term" value="C:membrane"/>
    <property type="evidence" value="ECO:0007669"/>
    <property type="project" value="InterPro"/>
</dbReference>
<evidence type="ECO:0000256" key="3">
    <source>
        <dbReference type="SAM" id="MobiDB-lite"/>
    </source>
</evidence>
<dbReference type="GO" id="GO:0042597">
    <property type="term" value="C:periplasmic space"/>
    <property type="evidence" value="ECO:0007669"/>
    <property type="project" value="InterPro"/>
</dbReference>
<feature type="compositionally biased region" description="Low complexity" evidence="3">
    <location>
        <begin position="14"/>
        <end position="54"/>
    </location>
</feature>
<keyword evidence="2" id="KW-0732">Signal</keyword>
<dbReference type="SUPFAM" id="SSF48435">
    <property type="entry name" value="Bacterial muramidases"/>
    <property type="match status" value="1"/>
</dbReference>
<dbReference type="eggNOG" id="COG1729">
    <property type="taxonomic scope" value="Bacteria"/>
</dbReference>
<feature type="domain" description="Transglycosylase SLT" evidence="4">
    <location>
        <begin position="638"/>
        <end position="749"/>
    </location>
</feature>
<dbReference type="InterPro" id="IPR008939">
    <property type="entry name" value="Lytic_TGlycosylase_superhlx_U"/>
</dbReference>
<dbReference type="Pfam" id="PF01464">
    <property type="entry name" value="SLT"/>
    <property type="match status" value="1"/>
</dbReference>
<dbReference type="PaxDb" id="1198114-AciX9_2029"/>
<dbReference type="Gene3D" id="1.10.530.10">
    <property type="match status" value="1"/>
</dbReference>
<dbReference type="GO" id="GO:0004553">
    <property type="term" value="F:hydrolase activity, hydrolyzing O-glycosyl compounds"/>
    <property type="evidence" value="ECO:0007669"/>
    <property type="project" value="InterPro"/>
</dbReference>
<dbReference type="KEGG" id="acm:AciX9_2029"/>
<feature type="compositionally biased region" description="Basic and acidic residues" evidence="3">
    <location>
        <begin position="55"/>
        <end position="78"/>
    </location>
</feature>
<dbReference type="STRING" id="1198114.AciX9_2029"/>
<evidence type="ECO:0000256" key="2">
    <source>
        <dbReference type="ARBA" id="ARBA00022729"/>
    </source>
</evidence>
<gene>
    <name evidence="5" type="ordered locus">AciX9_2029</name>
</gene>
<dbReference type="PROSITE" id="PS00922">
    <property type="entry name" value="TRANSGLYCOSYLASE"/>
    <property type="match status" value="1"/>
</dbReference>
<evidence type="ECO:0000313" key="6">
    <source>
        <dbReference type="Proteomes" id="UP000000343"/>
    </source>
</evidence>
<dbReference type="Proteomes" id="UP000000343">
    <property type="component" value="Chromosome"/>
</dbReference>
<name>E8X1C0_GRATM</name>
<dbReference type="AlphaFoldDB" id="E8X1C0"/>